<gene>
    <name evidence="2" type="ORF">MCBB_0763</name>
</gene>
<evidence type="ECO:0000256" key="1">
    <source>
        <dbReference type="SAM" id="Phobius"/>
    </source>
</evidence>
<keyword evidence="1" id="KW-1133">Transmembrane helix</keyword>
<keyword evidence="1" id="KW-0472">Membrane</keyword>
<dbReference type="GeneID" id="30411616"/>
<dbReference type="Proteomes" id="UP000094707">
    <property type="component" value="Chromosome I"/>
</dbReference>
<evidence type="ECO:0000313" key="2">
    <source>
        <dbReference type="EMBL" id="SCG85334.1"/>
    </source>
</evidence>
<feature type="transmembrane region" description="Helical" evidence="1">
    <location>
        <begin position="7"/>
        <end position="28"/>
    </location>
</feature>
<dbReference type="EMBL" id="LT607756">
    <property type="protein sequence ID" value="SCG85334.1"/>
    <property type="molecule type" value="Genomic_DNA"/>
</dbReference>
<dbReference type="KEGG" id="mcub:MCBB_0763"/>
<dbReference type="OrthoDB" id="81803at2157"/>
<dbReference type="PATRIC" id="fig|129848.4.peg.769"/>
<evidence type="ECO:0000313" key="3">
    <source>
        <dbReference type="Proteomes" id="UP000094707"/>
    </source>
</evidence>
<accession>A0A1D3L0Y8</accession>
<keyword evidence="1" id="KW-0812">Transmembrane</keyword>
<reference evidence="2 3" key="1">
    <citation type="submission" date="2016-08" db="EMBL/GenBank/DDBJ databases">
        <authorList>
            <person name="Seilhamer J.J."/>
        </authorList>
    </citation>
    <scope>NUCLEOTIDE SEQUENCE [LARGE SCALE GENOMIC DNA]</scope>
    <source>
        <strain evidence="2">Buetzberg</strain>
    </source>
</reference>
<protein>
    <submittedName>
        <fullName evidence="2">Uncharacterized protein</fullName>
    </submittedName>
</protein>
<keyword evidence="3" id="KW-1185">Reference proteome</keyword>
<dbReference type="RefSeq" id="WP_071906516.1">
    <property type="nucleotide sequence ID" value="NZ_LT607756.1"/>
</dbReference>
<sequence>MVKLENTLMIIFMLFTIGFSTFFGSLGISSSANDTNTTNMTTESNIAKLASSPSVTAVADPTPSTTGTSPSVSISVNSQVNLGNVIADGSEYSYPSATQVNASASEITYIWDSNNDKLNLYVKASGDLTRSSDNIPLSNLKYNGFSNSKTSFTTDYVKIESWTFSPSWVFLLRYNWTASGNVSGNYYLTVPTGVSPGTYKTTVYYLAMIQQQ</sequence>
<proteinExistence type="predicted"/>
<organism evidence="2 3">
    <name type="scientific">Methanobacterium congolense</name>
    <dbReference type="NCBI Taxonomy" id="118062"/>
    <lineage>
        <taxon>Archaea</taxon>
        <taxon>Methanobacteriati</taxon>
        <taxon>Methanobacteriota</taxon>
        <taxon>Methanomada group</taxon>
        <taxon>Methanobacteria</taxon>
        <taxon>Methanobacteriales</taxon>
        <taxon>Methanobacteriaceae</taxon>
        <taxon>Methanobacterium</taxon>
    </lineage>
</organism>
<dbReference type="AlphaFoldDB" id="A0A1D3L0Y8"/>
<name>A0A1D3L0Y8_9EURY</name>